<evidence type="ECO:0000313" key="2">
    <source>
        <dbReference type="EMBL" id="MDJ1483483.1"/>
    </source>
</evidence>
<gene>
    <name evidence="2" type="ORF">QNI16_23495</name>
</gene>
<dbReference type="AlphaFoldDB" id="A0AAE3UAM5"/>
<proteinExistence type="predicted"/>
<comment type="caution">
    <text evidence="2">The sequence shown here is derived from an EMBL/GenBank/DDBJ whole genome shotgun (WGS) entry which is preliminary data.</text>
</comment>
<protein>
    <submittedName>
        <fullName evidence="2">Uncharacterized protein</fullName>
    </submittedName>
</protein>
<organism evidence="2 3">
    <name type="scientific">Xanthocytophaga flava</name>
    <dbReference type="NCBI Taxonomy" id="3048013"/>
    <lineage>
        <taxon>Bacteria</taxon>
        <taxon>Pseudomonadati</taxon>
        <taxon>Bacteroidota</taxon>
        <taxon>Cytophagia</taxon>
        <taxon>Cytophagales</taxon>
        <taxon>Rhodocytophagaceae</taxon>
        <taxon>Xanthocytophaga</taxon>
    </lineage>
</organism>
<sequence>MKFYCLLIIFFVCGTCVTKAQKDQVEDEIRSSFDYSKKVLTYVEESISYMNKCKHTSSLEDAKLYAKRAKNEIDYAIRECSNAVSDASDAESEASDIRCDDTESEADDAEEEFSAAKTKFDDAYTYLRRAENASDSDEFIQNYKRSLSAIEDGIEKIRSGQVNLREALNNLNSCKAK</sequence>
<dbReference type="RefSeq" id="WP_313983395.1">
    <property type="nucleotide sequence ID" value="NZ_JASJOS010000011.1"/>
</dbReference>
<reference evidence="2" key="1">
    <citation type="submission" date="2023-05" db="EMBL/GenBank/DDBJ databases">
        <authorList>
            <person name="Zhang X."/>
        </authorList>
    </citation>
    <scope>NUCLEOTIDE SEQUENCE</scope>
    <source>
        <strain evidence="2">YF14B1</strain>
    </source>
</reference>
<dbReference type="Proteomes" id="UP001241110">
    <property type="component" value="Unassembled WGS sequence"/>
</dbReference>
<name>A0AAE3UAM5_9BACT</name>
<accession>A0AAE3UAM5</accession>
<evidence type="ECO:0000313" key="3">
    <source>
        <dbReference type="Proteomes" id="UP001241110"/>
    </source>
</evidence>
<feature type="region of interest" description="Disordered" evidence="1">
    <location>
        <begin position="84"/>
        <end position="103"/>
    </location>
</feature>
<evidence type="ECO:0000256" key="1">
    <source>
        <dbReference type="SAM" id="MobiDB-lite"/>
    </source>
</evidence>
<dbReference type="EMBL" id="JASJOS010000011">
    <property type="protein sequence ID" value="MDJ1483483.1"/>
    <property type="molecule type" value="Genomic_DNA"/>
</dbReference>